<dbReference type="InterPro" id="IPR050815">
    <property type="entry name" value="TF_fung"/>
</dbReference>
<protein>
    <recommendedName>
        <fullName evidence="7">Zn(2)-C6 fungal-type domain-containing protein</fullName>
    </recommendedName>
</protein>
<keyword evidence="5" id="KW-0539">Nucleus</keyword>
<dbReference type="SMART" id="SM00066">
    <property type="entry name" value="GAL4"/>
    <property type="match status" value="1"/>
</dbReference>
<evidence type="ECO:0000256" key="3">
    <source>
        <dbReference type="ARBA" id="ARBA00023015"/>
    </source>
</evidence>
<evidence type="ECO:0000256" key="5">
    <source>
        <dbReference type="ARBA" id="ARBA00023242"/>
    </source>
</evidence>
<dbReference type="Gene3D" id="4.10.240.10">
    <property type="entry name" value="Zn(2)-C6 fungal-type DNA-binding domain"/>
    <property type="match status" value="1"/>
</dbReference>
<evidence type="ECO:0000313" key="8">
    <source>
        <dbReference type="EMBL" id="KIY72867.1"/>
    </source>
</evidence>
<dbReference type="InterPro" id="IPR007219">
    <property type="entry name" value="XnlR_reg_dom"/>
</dbReference>
<evidence type="ECO:0000313" key="9">
    <source>
        <dbReference type="Proteomes" id="UP000054007"/>
    </source>
</evidence>
<gene>
    <name evidence="8" type="ORF">CYLTODRAFT_417642</name>
</gene>
<evidence type="ECO:0000259" key="7">
    <source>
        <dbReference type="PROSITE" id="PS50048"/>
    </source>
</evidence>
<accession>A0A0D7BR18</accession>
<evidence type="ECO:0000256" key="2">
    <source>
        <dbReference type="ARBA" id="ARBA00022723"/>
    </source>
</evidence>
<keyword evidence="4" id="KW-0804">Transcription</keyword>
<dbReference type="STRING" id="1314674.A0A0D7BR18"/>
<sequence length="648" mass="72311">MPKVATQSTSPHTAALGTLKRNQACHQCRRRKLKCDAKRPCSTCVRSHAHAVAHAPAGNLLPGVPDCTFDDVPPENAPVTEAPRNKYERLENRISELEGLLRNKEAGSSHDRYALANRSPTLSLSLRSSAHPQDRPSSSRGASDSPRVLDGQQGTDNSGRYDTWSGWPPDLPDAELLSHLVDVFFMFHPHAGRLLHRTTFLASLSYPPTHPKFPAKPLLHAICAVGSLYTSLVTSPPLPDVDEWDPEEFFPRSKRAKDERPISFAEEQIKLAKAAARRYEEAWEEPFQVLQTYIVCSWYYFCHSMQVEFFTTSAHALRLSVPLGLNMCPPFTSITTSSGQPVSVLAQARTVVEDEMRRNAFWLAYANERQCTGATPWASSLDDRDISQLMPLRGDQFEAGRLVTPQARQWAHSNELVSSHKEGQVDSFILYLKATILLSRVRTFNLRFRMRHYSGEEILTEPSPSLPVSPNAAKAVDARSAAGFITLDNDISSFLLSFPPHLRNPVVDKSVDNHLYVAYLIPPLANIILHDPHADVRQSGCISALKILTSARAILDPLRIYATAFDITLLDPFCAFCWYTAARVLIRFLTAAIESNCIEQVNTLRDELHTVNTSLRKLGERYPLAWRYSCAVEGMLSGKPHVNVSPSL</sequence>
<reference evidence="8 9" key="1">
    <citation type="journal article" date="2015" name="Fungal Genet. Biol.">
        <title>Evolution of novel wood decay mechanisms in Agaricales revealed by the genome sequences of Fistulina hepatica and Cylindrobasidium torrendii.</title>
        <authorList>
            <person name="Floudas D."/>
            <person name="Held B.W."/>
            <person name="Riley R."/>
            <person name="Nagy L.G."/>
            <person name="Koehler G."/>
            <person name="Ransdell A.S."/>
            <person name="Younus H."/>
            <person name="Chow J."/>
            <person name="Chiniquy J."/>
            <person name="Lipzen A."/>
            <person name="Tritt A."/>
            <person name="Sun H."/>
            <person name="Haridas S."/>
            <person name="LaButti K."/>
            <person name="Ohm R.A."/>
            <person name="Kues U."/>
            <person name="Blanchette R.A."/>
            <person name="Grigoriev I.V."/>
            <person name="Minto R.E."/>
            <person name="Hibbett D.S."/>
        </authorList>
    </citation>
    <scope>NUCLEOTIDE SEQUENCE [LARGE SCALE GENOMIC DNA]</scope>
    <source>
        <strain evidence="8 9">FP15055 ss-10</strain>
    </source>
</reference>
<dbReference type="GO" id="GO:0006351">
    <property type="term" value="P:DNA-templated transcription"/>
    <property type="evidence" value="ECO:0007669"/>
    <property type="project" value="InterPro"/>
</dbReference>
<dbReference type="Proteomes" id="UP000054007">
    <property type="component" value="Unassembled WGS sequence"/>
</dbReference>
<proteinExistence type="predicted"/>
<evidence type="ECO:0000256" key="6">
    <source>
        <dbReference type="SAM" id="MobiDB-lite"/>
    </source>
</evidence>
<dbReference type="GO" id="GO:0008270">
    <property type="term" value="F:zinc ion binding"/>
    <property type="evidence" value="ECO:0007669"/>
    <property type="project" value="InterPro"/>
</dbReference>
<dbReference type="CDD" id="cd00067">
    <property type="entry name" value="GAL4"/>
    <property type="match status" value="1"/>
</dbReference>
<comment type="subcellular location">
    <subcellularLocation>
        <location evidence="1">Nucleus</location>
    </subcellularLocation>
</comment>
<dbReference type="Pfam" id="PF04082">
    <property type="entry name" value="Fungal_trans"/>
    <property type="match status" value="1"/>
</dbReference>
<dbReference type="PROSITE" id="PS50048">
    <property type="entry name" value="ZN2_CY6_FUNGAL_2"/>
    <property type="match status" value="1"/>
</dbReference>
<dbReference type="InterPro" id="IPR036864">
    <property type="entry name" value="Zn2-C6_fun-type_DNA-bd_sf"/>
</dbReference>
<dbReference type="EMBL" id="KN880440">
    <property type="protein sequence ID" value="KIY72867.1"/>
    <property type="molecule type" value="Genomic_DNA"/>
</dbReference>
<dbReference type="PANTHER" id="PTHR47338">
    <property type="entry name" value="ZN(II)2CYS6 TRANSCRIPTION FACTOR (EUROFUNG)-RELATED"/>
    <property type="match status" value="1"/>
</dbReference>
<keyword evidence="2" id="KW-0479">Metal-binding</keyword>
<evidence type="ECO:0000256" key="1">
    <source>
        <dbReference type="ARBA" id="ARBA00004123"/>
    </source>
</evidence>
<feature type="region of interest" description="Disordered" evidence="6">
    <location>
        <begin position="123"/>
        <end position="164"/>
    </location>
</feature>
<evidence type="ECO:0000256" key="4">
    <source>
        <dbReference type="ARBA" id="ARBA00023163"/>
    </source>
</evidence>
<organism evidence="8 9">
    <name type="scientific">Cylindrobasidium torrendii FP15055 ss-10</name>
    <dbReference type="NCBI Taxonomy" id="1314674"/>
    <lineage>
        <taxon>Eukaryota</taxon>
        <taxon>Fungi</taxon>
        <taxon>Dikarya</taxon>
        <taxon>Basidiomycota</taxon>
        <taxon>Agaricomycotina</taxon>
        <taxon>Agaricomycetes</taxon>
        <taxon>Agaricomycetidae</taxon>
        <taxon>Agaricales</taxon>
        <taxon>Marasmiineae</taxon>
        <taxon>Physalacriaceae</taxon>
        <taxon>Cylindrobasidium</taxon>
    </lineage>
</organism>
<dbReference type="PANTHER" id="PTHR47338:SF29">
    <property type="entry name" value="ZN(2)-C6 FUNGAL-TYPE DOMAIN-CONTAINING PROTEIN"/>
    <property type="match status" value="1"/>
</dbReference>
<dbReference type="OrthoDB" id="39175at2759"/>
<dbReference type="GO" id="GO:0000981">
    <property type="term" value="F:DNA-binding transcription factor activity, RNA polymerase II-specific"/>
    <property type="evidence" value="ECO:0007669"/>
    <property type="project" value="InterPro"/>
</dbReference>
<name>A0A0D7BR18_9AGAR</name>
<feature type="domain" description="Zn(2)-C6 fungal-type" evidence="7">
    <location>
        <begin position="24"/>
        <end position="69"/>
    </location>
</feature>
<keyword evidence="3" id="KW-0805">Transcription regulation</keyword>
<dbReference type="AlphaFoldDB" id="A0A0D7BR18"/>
<keyword evidence="9" id="KW-1185">Reference proteome</keyword>
<dbReference type="InterPro" id="IPR001138">
    <property type="entry name" value="Zn2Cys6_DnaBD"/>
</dbReference>
<dbReference type="CDD" id="cd12148">
    <property type="entry name" value="fungal_TF_MHR"/>
    <property type="match status" value="1"/>
</dbReference>
<dbReference type="SUPFAM" id="SSF57701">
    <property type="entry name" value="Zn2/Cys6 DNA-binding domain"/>
    <property type="match status" value="1"/>
</dbReference>
<dbReference type="GO" id="GO:0005634">
    <property type="term" value="C:nucleus"/>
    <property type="evidence" value="ECO:0007669"/>
    <property type="project" value="UniProtKB-SubCell"/>
</dbReference>
<dbReference type="GO" id="GO:0003677">
    <property type="term" value="F:DNA binding"/>
    <property type="evidence" value="ECO:0007669"/>
    <property type="project" value="InterPro"/>
</dbReference>
<dbReference type="Pfam" id="PF00172">
    <property type="entry name" value="Zn_clus"/>
    <property type="match status" value="1"/>
</dbReference>